<evidence type="ECO:0000256" key="3">
    <source>
        <dbReference type="ARBA" id="ARBA00022490"/>
    </source>
</evidence>
<keyword evidence="9" id="KW-0539">Nucleus</keyword>
<dbReference type="PROSITE" id="PS50827">
    <property type="entry name" value="DDT"/>
    <property type="match status" value="1"/>
</dbReference>
<keyword evidence="5" id="KW-0597">Phosphoprotein</keyword>
<evidence type="ECO:0000256" key="7">
    <source>
        <dbReference type="ARBA" id="ARBA00023015"/>
    </source>
</evidence>
<keyword evidence="8" id="KW-0804">Transcription</keyword>
<keyword evidence="3" id="KW-0963">Cytoplasm</keyword>
<feature type="coiled-coil region" evidence="10">
    <location>
        <begin position="605"/>
        <end position="632"/>
    </location>
</feature>
<dbReference type="GO" id="GO:0005634">
    <property type="term" value="C:nucleus"/>
    <property type="evidence" value="ECO:0007669"/>
    <property type="project" value="UniProtKB-SubCell"/>
</dbReference>
<feature type="compositionally biased region" description="Acidic residues" evidence="11">
    <location>
        <begin position="774"/>
        <end position="784"/>
    </location>
</feature>
<evidence type="ECO:0000256" key="4">
    <source>
        <dbReference type="ARBA" id="ARBA00022499"/>
    </source>
</evidence>
<keyword evidence="6" id="KW-0832">Ubl conjugation</keyword>
<gene>
    <name evidence="13" type="ORF">MERR_LOCUS41628</name>
</gene>
<dbReference type="InterPro" id="IPR040221">
    <property type="entry name" value="CDCA7/CDA7L"/>
</dbReference>
<dbReference type="EMBL" id="CACVBM020001573">
    <property type="protein sequence ID" value="CAA7054392.1"/>
    <property type="molecule type" value="Genomic_DNA"/>
</dbReference>
<dbReference type="AlphaFoldDB" id="A0A6D2KBM1"/>
<dbReference type="InterPro" id="IPR018866">
    <property type="entry name" value="Znf-4CXXC_R1"/>
</dbReference>
<comment type="subcellular location">
    <subcellularLocation>
        <location evidence="2">Cytoplasm</location>
    </subcellularLocation>
    <subcellularLocation>
        <location evidence="1">Nucleus</location>
    </subcellularLocation>
</comment>
<sequence>MTTELTNQILEATNLAVPDVTMDQIGATTVDDASVTAMETLDQTDPDVRVLANEIMDQIGDITDLDARVVANESMDFSGDVINPAGSFDMTTEFTNQFLEATNFDFSDFTIDQIEATDGASVTAAETLDQTEETTDPDVCVVAANESMDQIGDITNPDARVVANETMDQTEETTDPDVCVVAANESMDQIGDITDPDARVVANETMDQTEDTTDPDVRVVANESMGPIGDITDPDARVVTNESMDQTEDITNPAASFVTTRADGYCHQCRQRKEVHGSCVGVANNRKCPLMFCRTCLRRRYGEFVEQVVANNNWLCPKCRGKCNCGPCRKMNGLEPTGNIDHKVKAAGCDNVCEYLEKEEAAGKQVIETKAETAIALPQSLSQEEKRAVALLQSLGQEKRCAEENRAVALPQSLGQENRCAEENRDAVRKVKVAKTKPVVEKKEEVKLPLGNNSILFSGSDFYVPPQYSGRALQFLEFCSAFGKALDLKEGQAMSVVKEVVSGVSPRGMLRSTATETILQLLTVIVNDSAETPVKFTEFDERTWIKAIGECLSKSGVNDDDLAPEMFVESIDPYDEMNRTQRFKLLNILCDEALGTGLLRSVIENPEYAERKKEAKKRLKAAIEQKKQLKHKIAYELAIGEWENKTPLTLDQKQAILRKMDAETLNVFTEVHNATEMLENLRYDDPLRTTPVHVDHEKGFILWKFKCYKQEEPNILHQQIGSTGEVYRPEQWYAFTPEQKPDLEEFIEANAKKMIKRRRRSKTTANTEKTSNTEETEDTDEETANTEKTENTEDTANTEKTENTETTANTIDPESEED</sequence>
<keyword evidence="7" id="KW-0805">Transcription regulation</keyword>
<evidence type="ECO:0000256" key="5">
    <source>
        <dbReference type="ARBA" id="ARBA00022553"/>
    </source>
</evidence>
<keyword evidence="10" id="KW-0175">Coiled coil</keyword>
<protein>
    <recommendedName>
        <fullName evidence="12">DDT domain-containing protein</fullName>
    </recommendedName>
</protein>
<feature type="domain" description="DDT" evidence="12">
    <location>
        <begin position="466"/>
        <end position="531"/>
    </location>
</feature>
<organism evidence="13 14">
    <name type="scientific">Microthlaspi erraticum</name>
    <dbReference type="NCBI Taxonomy" id="1685480"/>
    <lineage>
        <taxon>Eukaryota</taxon>
        <taxon>Viridiplantae</taxon>
        <taxon>Streptophyta</taxon>
        <taxon>Embryophyta</taxon>
        <taxon>Tracheophyta</taxon>
        <taxon>Spermatophyta</taxon>
        <taxon>Magnoliopsida</taxon>
        <taxon>eudicotyledons</taxon>
        <taxon>Gunneridae</taxon>
        <taxon>Pentapetalae</taxon>
        <taxon>rosids</taxon>
        <taxon>malvids</taxon>
        <taxon>Brassicales</taxon>
        <taxon>Brassicaceae</taxon>
        <taxon>Coluteocarpeae</taxon>
        <taxon>Microthlaspi</taxon>
    </lineage>
</organism>
<evidence type="ECO:0000313" key="14">
    <source>
        <dbReference type="Proteomes" id="UP000467841"/>
    </source>
</evidence>
<evidence type="ECO:0000313" key="13">
    <source>
        <dbReference type="EMBL" id="CAA7054392.1"/>
    </source>
</evidence>
<evidence type="ECO:0000256" key="1">
    <source>
        <dbReference type="ARBA" id="ARBA00004123"/>
    </source>
</evidence>
<dbReference type="SMART" id="SM00571">
    <property type="entry name" value="DDT"/>
    <property type="match status" value="1"/>
</dbReference>
<dbReference type="PANTHER" id="PTHR31169:SF27">
    <property type="entry name" value="DDT DOMAIN-CONTAINING PROTEIN"/>
    <property type="match status" value="1"/>
</dbReference>
<dbReference type="InterPro" id="IPR018501">
    <property type="entry name" value="DDT_dom"/>
</dbReference>
<reference evidence="13" key="1">
    <citation type="submission" date="2020-01" db="EMBL/GenBank/DDBJ databases">
        <authorList>
            <person name="Mishra B."/>
        </authorList>
    </citation>
    <scope>NUCLEOTIDE SEQUENCE [LARGE SCALE GENOMIC DNA]</scope>
</reference>
<keyword evidence="4" id="KW-1017">Isopeptide bond</keyword>
<dbReference type="PANTHER" id="PTHR31169">
    <property type="entry name" value="OS05G0300700 PROTEIN"/>
    <property type="match status" value="1"/>
</dbReference>
<evidence type="ECO:0000256" key="11">
    <source>
        <dbReference type="SAM" id="MobiDB-lite"/>
    </source>
</evidence>
<dbReference type="GO" id="GO:0006355">
    <property type="term" value="P:regulation of DNA-templated transcription"/>
    <property type="evidence" value="ECO:0007669"/>
    <property type="project" value="InterPro"/>
</dbReference>
<accession>A0A6D2KBM1</accession>
<evidence type="ECO:0000256" key="6">
    <source>
        <dbReference type="ARBA" id="ARBA00022843"/>
    </source>
</evidence>
<evidence type="ECO:0000259" key="12">
    <source>
        <dbReference type="PROSITE" id="PS50827"/>
    </source>
</evidence>
<evidence type="ECO:0000256" key="9">
    <source>
        <dbReference type="ARBA" id="ARBA00023242"/>
    </source>
</evidence>
<evidence type="ECO:0000256" key="2">
    <source>
        <dbReference type="ARBA" id="ARBA00004496"/>
    </source>
</evidence>
<feature type="region of interest" description="Disordered" evidence="11">
    <location>
        <begin position="754"/>
        <end position="818"/>
    </location>
</feature>
<dbReference type="OrthoDB" id="298344at2759"/>
<keyword evidence="14" id="KW-1185">Reference proteome</keyword>
<evidence type="ECO:0000256" key="10">
    <source>
        <dbReference type="SAM" id="Coils"/>
    </source>
</evidence>
<name>A0A6D2KBM1_9BRAS</name>
<dbReference type="GO" id="GO:0005737">
    <property type="term" value="C:cytoplasm"/>
    <property type="evidence" value="ECO:0007669"/>
    <property type="project" value="UniProtKB-SubCell"/>
</dbReference>
<feature type="compositionally biased region" description="Basic and acidic residues" evidence="11">
    <location>
        <begin position="785"/>
        <end position="803"/>
    </location>
</feature>
<proteinExistence type="predicted"/>
<dbReference type="Pfam" id="PF10497">
    <property type="entry name" value="zf-4CXXC_R1"/>
    <property type="match status" value="1"/>
</dbReference>
<dbReference type="Proteomes" id="UP000467841">
    <property type="component" value="Unassembled WGS sequence"/>
</dbReference>
<evidence type="ECO:0000256" key="8">
    <source>
        <dbReference type="ARBA" id="ARBA00023163"/>
    </source>
</evidence>
<comment type="caution">
    <text evidence="13">The sequence shown here is derived from an EMBL/GenBank/DDBJ whole genome shotgun (WGS) entry which is preliminary data.</text>
</comment>